<feature type="DNA-binding region" description="Homeobox" evidence="9">
    <location>
        <begin position="39"/>
        <end position="98"/>
    </location>
</feature>
<comment type="subcellular location">
    <subcellularLocation>
        <location evidence="1 9 10">Nucleus</location>
    </subcellularLocation>
</comment>
<accession>A0A9R0D6A3</accession>
<protein>
    <submittedName>
        <fullName evidence="14">Homeobox protein otx5-B-like</fullName>
    </submittedName>
</protein>
<dbReference type="SUPFAM" id="SSF46689">
    <property type="entry name" value="Homeodomain-like"/>
    <property type="match status" value="1"/>
</dbReference>
<dbReference type="SMART" id="SM00389">
    <property type="entry name" value="HOX"/>
    <property type="match status" value="1"/>
</dbReference>
<evidence type="ECO:0000256" key="10">
    <source>
        <dbReference type="RuleBase" id="RU000682"/>
    </source>
</evidence>
<proteinExistence type="inferred from homology"/>
<comment type="similarity">
    <text evidence="2">Belongs to the Abd-B homeobox family.</text>
</comment>
<dbReference type="Gene3D" id="1.10.10.60">
    <property type="entry name" value="Homeodomain-like"/>
    <property type="match status" value="1"/>
</dbReference>
<keyword evidence="8 9" id="KW-0539">Nucleus</keyword>
<gene>
    <name evidence="14" type="primary">LOC118269959</name>
</gene>
<keyword evidence="3" id="KW-0217">Developmental protein</keyword>
<dbReference type="GeneID" id="118269959"/>
<dbReference type="InterPro" id="IPR009057">
    <property type="entry name" value="Homeodomain-like_sf"/>
</dbReference>
<dbReference type="PANTHER" id="PTHR45804:SF10">
    <property type="entry name" value="HOMEOBOX PROTEIN HOX-C11A-LIKE"/>
    <property type="match status" value="1"/>
</dbReference>
<evidence type="ECO:0000256" key="4">
    <source>
        <dbReference type="ARBA" id="ARBA00023015"/>
    </source>
</evidence>
<evidence type="ECO:0000313" key="13">
    <source>
        <dbReference type="Proteomes" id="UP000829999"/>
    </source>
</evidence>
<dbReference type="RefSeq" id="XP_035441250.2">
    <property type="nucleotide sequence ID" value="XM_035585357.2"/>
</dbReference>
<dbReference type="CDD" id="cd00086">
    <property type="entry name" value="homeodomain"/>
    <property type="match status" value="1"/>
</dbReference>
<dbReference type="InterPro" id="IPR001356">
    <property type="entry name" value="HD"/>
</dbReference>
<dbReference type="PROSITE" id="PS00027">
    <property type="entry name" value="HOMEOBOX_1"/>
    <property type="match status" value="1"/>
</dbReference>
<dbReference type="PROSITE" id="PS50071">
    <property type="entry name" value="HOMEOBOX_2"/>
    <property type="match status" value="1"/>
</dbReference>
<evidence type="ECO:0000256" key="2">
    <source>
        <dbReference type="ARBA" id="ARBA00006317"/>
    </source>
</evidence>
<feature type="region of interest" description="Disordered" evidence="11">
    <location>
        <begin position="1"/>
        <end position="28"/>
    </location>
</feature>
<reference evidence="14" key="1">
    <citation type="submission" date="2025-08" db="UniProtKB">
        <authorList>
            <consortium name="RefSeq"/>
        </authorList>
    </citation>
    <scope>IDENTIFICATION</scope>
    <source>
        <tissue evidence="14">Whole larval tissue</tissue>
    </source>
</reference>
<evidence type="ECO:0000256" key="7">
    <source>
        <dbReference type="ARBA" id="ARBA00023163"/>
    </source>
</evidence>
<dbReference type="Proteomes" id="UP000829999">
    <property type="component" value="Chromosome 30"/>
</dbReference>
<sequence>MRDKTEITSRENRPNYTGVWPRPSPHMTKDVKRNVMRRQKRKRQMYTTDQLNILEKAYRDNKYIKRLNRAEMSQVLNVSERCITLWFQNRRQKEKKIKIENELVSNKVNLPKYEIKISSPNQRADLTEIENGYNIQFCIPSKVTNSTTYANGDGSSTNNLNHFNLSPVHYSPNLQSHEGQTINFKSDSNSVVTSLLPKSSSPNLEYASDFIAKETRINEILTDLCQSIQTNSICNYTSPNQSFDVQKSYESSSSSFTNLLTPSPQNEIRKSSSNSYSSLDAIALALSCSMEDANESVNDMTSVNFGQGLQSNTSYDNYHKTSCEEEKTQAMGTSSFSAGFNNETERCSPYSNNVSNEYYNESHVNLGQENQSDLVYYNPYQCEAQQSYAHNFYDNHYTNSTHSYNP</sequence>
<dbReference type="Pfam" id="PF00046">
    <property type="entry name" value="Homeodomain"/>
    <property type="match status" value="1"/>
</dbReference>
<evidence type="ECO:0000313" key="14">
    <source>
        <dbReference type="RefSeq" id="XP_035441250.2"/>
    </source>
</evidence>
<evidence type="ECO:0000256" key="3">
    <source>
        <dbReference type="ARBA" id="ARBA00022473"/>
    </source>
</evidence>
<dbReference type="GO" id="GO:0003677">
    <property type="term" value="F:DNA binding"/>
    <property type="evidence" value="ECO:0007669"/>
    <property type="project" value="UniProtKB-UniRule"/>
</dbReference>
<evidence type="ECO:0000256" key="11">
    <source>
        <dbReference type="SAM" id="MobiDB-lite"/>
    </source>
</evidence>
<feature type="compositionally biased region" description="Basic and acidic residues" evidence="11">
    <location>
        <begin position="1"/>
        <end position="13"/>
    </location>
</feature>
<evidence type="ECO:0000256" key="5">
    <source>
        <dbReference type="ARBA" id="ARBA00023125"/>
    </source>
</evidence>
<dbReference type="AlphaFoldDB" id="A0A9R0D6A3"/>
<evidence type="ECO:0000256" key="9">
    <source>
        <dbReference type="PROSITE-ProRule" id="PRU00108"/>
    </source>
</evidence>
<keyword evidence="6 9" id="KW-0371">Homeobox</keyword>
<name>A0A9R0D6A3_SPOFR</name>
<evidence type="ECO:0000259" key="12">
    <source>
        <dbReference type="PROSITE" id="PS50071"/>
    </source>
</evidence>
<dbReference type="PANTHER" id="PTHR45804">
    <property type="entry name" value="SEGMENTATION PROTEIN FUSHI TARAZU-LIKE PROTEIN"/>
    <property type="match status" value="1"/>
</dbReference>
<keyword evidence="5 9" id="KW-0238">DNA-binding</keyword>
<evidence type="ECO:0000256" key="1">
    <source>
        <dbReference type="ARBA" id="ARBA00004123"/>
    </source>
</evidence>
<dbReference type="GO" id="GO:0000981">
    <property type="term" value="F:DNA-binding transcription factor activity, RNA polymerase II-specific"/>
    <property type="evidence" value="ECO:0007669"/>
    <property type="project" value="InterPro"/>
</dbReference>
<dbReference type="InterPro" id="IPR051003">
    <property type="entry name" value="AP_axis_regulatory_Homeobox"/>
</dbReference>
<keyword evidence="13" id="KW-1185">Reference proteome</keyword>
<feature type="domain" description="Homeobox" evidence="12">
    <location>
        <begin position="37"/>
        <end position="97"/>
    </location>
</feature>
<evidence type="ECO:0000256" key="6">
    <source>
        <dbReference type="ARBA" id="ARBA00023155"/>
    </source>
</evidence>
<dbReference type="GO" id="GO:0005634">
    <property type="term" value="C:nucleus"/>
    <property type="evidence" value="ECO:0007669"/>
    <property type="project" value="UniProtKB-SubCell"/>
</dbReference>
<keyword evidence="4" id="KW-0805">Transcription regulation</keyword>
<evidence type="ECO:0000256" key="8">
    <source>
        <dbReference type="ARBA" id="ARBA00023242"/>
    </source>
</evidence>
<keyword evidence="7" id="KW-0804">Transcription</keyword>
<dbReference type="InterPro" id="IPR017970">
    <property type="entry name" value="Homeobox_CS"/>
</dbReference>
<dbReference type="OrthoDB" id="6159439at2759"/>
<organism evidence="13 14">
    <name type="scientific">Spodoptera frugiperda</name>
    <name type="common">Fall armyworm</name>
    <dbReference type="NCBI Taxonomy" id="7108"/>
    <lineage>
        <taxon>Eukaryota</taxon>
        <taxon>Metazoa</taxon>
        <taxon>Ecdysozoa</taxon>
        <taxon>Arthropoda</taxon>
        <taxon>Hexapoda</taxon>
        <taxon>Insecta</taxon>
        <taxon>Pterygota</taxon>
        <taxon>Neoptera</taxon>
        <taxon>Endopterygota</taxon>
        <taxon>Lepidoptera</taxon>
        <taxon>Glossata</taxon>
        <taxon>Ditrysia</taxon>
        <taxon>Noctuoidea</taxon>
        <taxon>Noctuidae</taxon>
        <taxon>Amphipyrinae</taxon>
        <taxon>Spodoptera</taxon>
    </lineage>
</organism>